<dbReference type="AlphaFoldDB" id="A0A2N0I3Y1"/>
<feature type="DNA-binding region" description="OmpR/PhoB-type" evidence="2">
    <location>
        <begin position="14"/>
        <end position="116"/>
    </location>
</feature>
<dbReference type="OrthoDB" id="7503051at2"/>
<sequence length="512" mass="55917">MNDDTTQAPESAKPPLARRADFALGTVTVRPSLRIVEGPGGSIKAEPRVMQVLVALADARGSVLSRDDLLQQCWDGRIVGDDAINRAVAELRRVAAAAAVGFEVETVPRVGFRLTGIDWNAVEAEQAPGGKRHALSRRLAIGAGGGALALAGLGSAFWLESRRDAVDDLVEQGKLLRANGFPKDREKARDLFRQAIARDPGRADAWGWLAVTQTNLTAEREAAQRALTLDPREPNARTVLALQRRDLDGWNRLEDVLLDILSDAPGNAEALAILTIFYQGLGRCRESLHLNERAIAVEPFEPSHQARRALKHWIFGNPVEAMRVIDHARGLWPHNSATWNARMVITAFSGRGDAALAQLDDKTNRPTNLAEPSLRSWRAIARASATREPADLARAEAVCTQTAPLSPGLAANAIMAMSYLGRLDSAFDVASGLFEMRGKLVQRPAPSSFRDFYSEPGWGRSQFLFIPATSALRADARFPAMCQRTGHLAYWRARNIWPDPFVRGAIDPAKFG</sequence>
<dbReference type="GO" id="GO:0006355">
    <property type="term" value="P:regulation of DNA-templated transcription"/>
    <property type="evidence" value="ECO:0007669"/>
    <property type="project" value="InterPro"/>
</dbReference>
<evidence type="ECO:0000313" key="5">
    <source>
        <dbReference type="Proteomes" id="UP000232587"/>
    </source>
</evidence>
<dbReference type="SMART" id="SM00862">
    <property type="entry name" value="Trans_reg_C"/>
    <property type="match status" value="1"/>
</dbReference>
<name>A0A2N0I3Y1_9SPHN</name>
<dbReference type="RefSeq" id="WP_100866292.1">
    <property type="nucleotide sequence ID" value="NZ_PHUF01000002.1"/>
</dbReference>
<dbReference type="InterPro" id="IPR016032">
    <property type="entry name" value="Sig_transdc_resp-reg_C-effctor"/>
</dbReference>
<gene>
    <name evidence="4" type="ORF">B0I00_1112</name>
</gene>
<dbReference type="SUPFAM" id="SSF46894">
    <property type="entry name" value="C-terminal effector domain of the bipartite response regulators"/>
    <property type="match status" value="1"/>
</dbReference>
<evidence type="ECO:0000256" key="2">
    <source>
        <dbReference type="PROSITE-ProRule" id="PRU01091"/>
    </source>
</evidence>
<evidence type="ECO:0000313" key="4">
    <source>
        <dbReference type="EMBL" id="PKB25904.1"/>
    </source>
</evidence>
<feature type="domain" description="OmpR/PhoB-type" evidence="3">
    <location>
        <begin position="14"/>
        <end position="116"/>
    </location>
</feature>
<organism evidence="4 5">
    <name type="scientific">Novosphingobium kunmingense</name>
    <dbReference type="NCBI Taxonomy" id="1211806"/>
    <lineage>
        <taxon>Bacteria</taxon>
        <taxon>Pseudomonadati</taxon>
        <taxon>Pseudomonadota</taxon>
        <taxon>Alphaproteobacteria</taxon>
        <taxon>Sphingomonadales</taxon>
        <taxon>Sphingomonadaceae</taxon>
        <taxon>Novosphingobium</taxon>
    </lineage>
</organism>
<dbReference type="EMBL" id="PHUF01000002">
    <property type="protein sequence ID" value="PKB25904.1"/>
    <property type="molecule type" value="Genomic_DNA"/>
</dbReference>
<proteinExistence type="predicted"/>
<evidence type="ECO:0000259" key="3">
    <source>
        <dbReference type="PROSITE" id="PS51755"/>
    </source>
</evidence>
<reference evidence="4 5" key="1">
    <citation type="submission" date="2017-11" db="EMBL/GenBank/DDBJ databases">
        <title>Genomic Encyclopedia of Type Strains, Phase III (KMG-III): the genomes of soil and plant-associated and newly described type strains.</title>
        <authorList>
            <person name="Whitman W."/>
        </authorList>
    </citation>
    <scope>NUCLEOTIDE SEQUENCE [LARGE SCALE GENOMIC DNA]</scope>
    <source>
        <strain evidence="4 5">CGMCC 1.12274</strain>
    </source>
</reference>
<dbReference type="PROSITE" id="PS51755">
    <property type="entry name" value="OMPR_PHOB"/>
    <property type="match status" value="1"/>
</dbReference>
<dbReference type="GO" id="GO:0000160">
    <property type="term" value="P:phosphorelay signal transduction system"/>
    <property type="evidence" value="ECO:0007669"/>
    <property type="project" value="InterPro"/>
</dbReference>
<dbReference type="Pfam" id="PF00486">
    <property type="entry name" value="Trans_reg_C"/>
    <property type="match status" value="1"/>
</dbReference>
<keyword evidence="5" id="KW-1185">Reference proteome</keyword>
<dbReference type="InterPro" id="IPR011990">
    <property type="entry name" value="TPR-like_helical_dom_sf"/>
</dbReference>
<evidence type="ECO:0000256" key="1">
    <source>
        <dbReference type="ARBA" id="ARBA00023125"/>
    </source>
</evidence>
<accession>A0A2N0I3Y1</accession>
<comment type="caution">
    <text evidence="4">The sequence shown here is derived from an EMBL/GenBank/DDBJ whole genome shotgun (WGS) entry which is preliminary data.</text>
</comment>
<dbReference type="GO" id="GO:0003677">
    <property type="term" value="F:DNA binding"/>
    <property type="evidence" value="ECO:0007669"/>
    <property type="project" value="UniProtKB-UniRule"/>
</dbReference>
<dbReference type="Proteomes" id="UP000232587">
    <property type="component" value="Unassembled WGS sequence"/>
</dbReference>
<dbReference type="InterPro" id="IPR001867">
    <property type="entry name" value="OmpR/PhoB-type_DNA-bd"/>
</dbReference>
<dbReference type="Gene3D" id="1.25.40.10">
    <property type="entry name" value="Tetratricopeptide repeat domain"/>
    <property type="match status" value="1"/>
</dbReference>
<protein>
    <submittedName>
        <fullName evidence="4">DNA-binding winged helix-turn-helix (WHTH) protein</fullName>
    </submittedName>
</protein>
<dbReference type="InterPro" id="IPR036388">
    <property type="entry name" value="WH-like_DNA-bd_sf"/>
</dbReference>
<dbReference type="Gene3D" id="1.10.10.10">
    <property type="entry name" value="Winged helix-like DNA-binding domain superfamily/Winged helix DNA-binding domain"/>
    <property type="match status" value="1"/>
</dbReference>
<keyword evidence="1 2" id="KW-0238">DNA-binding</keyword>
<dbReference type="SUPFAM" id="SSF48452">
    <property type="entry name" value="TPR-like"/>
    <property type="match status" value="1"/>
</dbReference>